<sequence length="135" mass="15642">MAKKQHKERIQQPKESQIASTLIKLFFLISFIVLGVFVFNDMPINWILGVYAVDILVSLIYVVINKGRIATSNVVHTNVRRILAFLIMLITMFFYAFALWRVDQYTTQMQVTLFIGGIIIYYAVFNSTKTALKRK</sequence>
<feature type="transmembrane region" description="Helical" evidence="1">
    <location>
        <begin position="21"/>
        <end position="40"/>
    </location>
</feature>
<dbReference type="Proteomes" id="UP001236274">
    <property type="component" value="Unassembled WGS sequence"/>
</dbReference>
<evidence type="ECO:0000256" key="1">
    <source>
        <dbReference type="SAM" id="Phobius"/>
    </source>
</evidence>
<feature type="transmembrane region" description="Helical" evidence="1">
    <location>
        <begin position="46"/>
        <end position="64"/>
    </location>
</feature>
<keyword evidence="1" id="KW-1133">Transmembrane helix</keyword>
<dbReference type="RefSeq" id="WP_060808020.1">
    <property type="nucleotide sequence ID" value="NZ_DBFZCP010000080.1"/>
</dbReference>
<accession>A0A133RZJ2</accession>
<evidence type="ECO:0000313" key="4">
    <source>
        <dbReference type="Proteomes" id="UP000070226"/>
    </source>
</evidence>
<protein>
    <submittedName>
        <fullName evidence="3">CAAX protease</fullName>
    </submittedName>
</protein>
<name>A0A133RZJ2_9FIRM</name>
<keyword evidence="1" id="KW-0812">Transmembrane</keyword>
<dbReference type="EMBL" id="LRQT01000123">
    <property type="protein sequence ID" value="KXA61183.1"/>
    <property type="molecule type" value="Genomic_DNA"/>
</dbReference>
<evidence type="ECO:0000313" key="3">
    <source>
        <dbReference type="EMBL" id="MDK7356670.1"/>
    </source>
</evidence>
<evidence type="ECO:0000313" key="2">
    <source>
        <dbReference type="EMBL" id="KXA61183.1"/>
    </source>
</evidence>
<proteinExistence type="predicted"/>
<feature type="transmembrane region" description="Helical" evidence="1">
    <location>
        <begin position="108"/>
        <end position="125"/>
    </location>
</feature>
<comment type="caution">
    <text evidence="2">The sequence shown here is derived from an EMBL/GenBank/DDBJ whole genome shotgun (WGS) entry which is preliminary data.</text>
</comment>
<dbReference type="GO" id="GO:0006508">
    <property type="term" value="P:proteolysis"/>
    <property type="evidence" value="ECO:0007669"/>
    <property type="project" value="UniProtKB-KW"/>
</dbReference>
<keyword evidence="3" id="KW-0645">Protease</keyword>
<gene>
    <name evidence="2" type="ORF">HMPREF3233_01999</name>
    <name evidence="3" type="ORF">QP520_03410</name>
</gene>
<dbReference type="PATRIC" id="fig|39777.7.peg.1968"/>
<feature type="transmembrane region" description="Helical" evidence="1">
    <location>
        <begin position="84"/>
        <end position="102"/>
    </location>
</feature>
<keyword evidence="1" id="KW-0472">Membrane</keyword>
<dbReference type="Proteomes" id="UP000070226">
    <property type="component" value="Unassembled WGS sequence"/>
</dbReference>
<dbReference type="GO" id="GO:0008233">
    <property type="term" value="F:peptidase activity"/>
    <property type="evidence" value="ECO:0007669"/>
    <property type="project" value="UniProtKB-KW"/>
</dbReference>
<keyword evidence="3" id="KW-0378">Hydrolase</keyword>
<dbReference type="AlphaFoldDB" id="A0A133RZJ2"/>
<reference evidence="2 4" key="1">
    <citation type="submission" date="2016-01" db="EMBL/GenBank/DDBJ databases">
        <authorList>
            <person name="Oliw E.H."/>
        </authorList>
    </citation>
    <scope>NUCLEOTIDE SEQUENCE [LARGE SCALE GENOMIC DNA]</scope>
    <source>
        <strain evidence="2 4">CMW7756B</strain>
    </source>
</reference>
<reference evidence="3" key="2">
    <citation type="submission" date="2023-05" db="EMBL/GenBank/DDBJ databases">
        <title>Cataloging the Phylogenetic Diversity of Human Bladder Bacteria.</title>
        <authorList>
            <person name="Du J."/>
        </authorList>
    </citation>
    <scope>NUCLEOTIDE SEQUENCE</scope>
    <source>
        <strain evidence="3">UMB10101</strain>
    </source>
</reference>
<dbReference type="EMBL" id="JASORJ010000003">
    <property type="protein sequence ID" value="MDK7356670.1"/>
    <property type="molecule type" value="Genomic_DNA"/>
</dbReference>
<organism evidence="2">
    <name type="scientific">Veillonella atypica</name>
    <dbReference type="NCBI Taxonomy" id="39777"/>
    <lineage>
        <taxon>Bacteria</taxon>
        <taxon>Bacillati</taxon>
        <taxon>Bacillota</taxon>
        <taxon>Negativicutes</taxon>
        <taxon>Veillonellales</taxon>
        <taxon>Veillonellaceae</taxon>
        <taxon>Veillonella</taxon>
    </lineage>
</organism>